<evidence type="ECO:0000313" key="2">
    <source>
        <dbReference type="EMBL" id="UNP29309.1"/>
    </source>
</evidence>
<keyword evidence="3" id="KW-1185">Reference proteome</keyword>
<accession>A0ABY3X9P3</accession>
<feature type="transmembrane region" description="Helical" evidence="1">
    <location>
        <begin position="128"/>
        <end position="159"/>
    </location>
</feature>
<feature type="transmembrane region" description="Helical" evidence="1">
    <location>
        <begin position="23"/>
        <end position="47"/>
    </location>
</feature>
<evidence type="ECO:0000313" key="3">
    <source>
        <dbReference type="Proteomes" id="UP000829194"/>
    </source>
</evidence>
<feature type="transmembrane region" description="Helical" evidence="1">
    <location>
        <begin position="59"/>
        <end position="81"/>
    </location>
</feature>
<organism evidence="2 3">
    <name type="scientific">Lysobacter gummosus</name>
    <dbReference type="NCBI Taxonomy" id="262324"/>
    <lineage>
        <taxon>Bacteria</taxon>
        <taxon>Pseudomonadati</taxon>
        <taxon>Pseudomonadota</taxon>
        <taxon>Gammaproteobacteria</taxon>
        <taxon>Lysobacterales</taxon>
        <taxon>Lysobacteraceae</taxon>
        <taxon>Lysobacter</taxon>
    </lineage>
</organism>
<dbReference type="Proteomes" id="UP000829194">
    <property type="component" value="Chromosome"/>
</dbReference>
<feature type="transmembrane region" description="Helical" evidence="1">
    <location>
        <begin position="87"/>
        <end position="107"/>
    </location>
</feature>
<keyword evidence="1" id="KW-0812">Transmembrane</keyword>
<dbReference type="EMBL" id="CP093547">
    <property type="protein sequence ID" value="UNP29309.1"/>
    <property type="molecule type" value="Genomic_DNA"/>
</dbReference>
<keyword evidence="1" id="KW-1133">Transmembrane helix</keyword>
<proteinExistence type="predicted"/>
<evidence type="ECO:0000256" key="1">
    <source>
        <dbReference type="SAM" id="Phobius"/>
    </source>
</evidence>
<evidence type="ECO:0008006" key="4">
    <source>
        <dbReference type="Google" id="ProtNLM"/>
    </source>
</evidence>
<dbReference type="RefSeq" id="WP_057944790.1">
    <property type="nucleotide sequence ID" value="NZ_CP011131.1"/>
</dbReference>
<protein>
    <recommendedName>
        <fullName evidence="4">Transmembrane protein</fullName>
    </recommendedName>
</protein>
<keyword evidence="1" id="KW-0472">Membrane</keyword>
<reference evidence="2 3" key="1">
    <citation type="submission" date="2022-03" db="EMBL/GenBank/DDBJ databases">
        <title>Complete genome sequence of Lysobacter capsici VKM B-2533 and Lysobacter gummosus 10.1.1, promising sources of lytic agents.</title>
        <authorList>
            <person name="Tarlachkov S.V."/>
            <person name="Kudryakova I.V."/>
            <person name="Afoshin A.S."/>
            <person name="Leontyevskaya E.A."/>
            <person name="Leontyevskaya N.V."/>
        </authorList>
    </citation>
    <scope>NUCLEOTIDE SEQUENCE [LARGE SCALE GENOMIC DNA]</scope>
    <source>
        <strain evidence="2 3">10.1.1</strain>
    </source>
</reference>
<sequence length="163" mass="17007">MDGPSPYRAPDGKDGATAHNRPLFGLIAIAVASVIGSVLAGVWLMSMNYVALGRRGTAWVLRLVIVPVLAFAAISALGYVFNAQGAQRITVVLSYLVLLPAAACLFADWAQGGAIRAQAAAGVPARSLWHAVLVALAFVLFAVMFPLILMLTFTVIGLVESSA</sequence>
<name>A0ABY3X9P3_9GAMM</name>
<gene>
    <name evidence="2" type="ORF">MOV92_23045</name>
</gene>